<keyword evidence="1" id="KW-1188">Viral release from host cell</keyword>
<dbReference type="OrthoDB" id="64791at2"/>
<dbReference type="GO" id="GO:0006508">
    <property type="term" value="P:proteolysis"/>
    <property type="evidence" value="ECO:0007669"/>
    <property type="project" value="UniProtKB-KW"/>
</dbReference>
<dbReference type="AlphaFoldDB" id="A0A921TGC2"/>
<evidence type="ECO:0000256" key="1">
    <source>
        <dbReference type="ARBA" id="ARBA00022612"/>
    </source>
</evidence>
<evidence type="ECO:0000256" key="3">
    <source>
        <dbReference type="ARBA" id="ARBA00022801"/>
    </source>
</evidence>
<keyword evidence="6" id="KW-1185">Reference proteome</keyword>
<evidence type="ECO:0000313" key="5">
    <source>
        <dbReference type="EMBL" id="KAF1690196.1"/>
    </source>
</evidence>
<dbReference type="EMBL" id="PDWK01000009">
    <property type="protein sequence ID" value="KAF1690196.1"/>
    <property type="molecule type" value="Genomic_DNA"/>
</dbReference>
<dbReference type="GO" id="GO:0008233">
    <property type="term" value="F:peptidase activity"/>
    <property type="evidence" value="ECO:0007669"/>
    <property type="project" value="UniProtKB-KW"/>
</dbReference>
<evidence type="ECO:0000313" key="6">
    <source>
        <dbReference type="Proteomes" id="UP000717981"/>
    </source>
</evidence>
<organism evidence="5 6">
    <name type="scientific">Pseudoxanthomonas taiwanensis</name>
    <dbReference type="NCBI Taxonomy" id="176598"/>
    <lineage>
        <taxon>Bacteria</taxon>
        <taxon>Pseudomonadati</taxon>
        <taxon>Pseudomonadota</taxon>
        <taxon>Gammaproteobacteria</taxon>
        <taxon>Lysobacterales</taxon>
        <taxon>Lysobacteraceae</taxon>
        <taxon>Pseudoxanthomonas</taxon>
    </lineage>
</organism>
<dbReference type="Proteomes" id="UP000717981">
    <property type="component" value="Unassembled WGS sequence"/>
</dbReference>
<dbReference type="NCBIfam" id="TIGR01543">
    <property type="entry name" value="proheadase_HK97"/>
    <property type="match status" value="1"/>
</dbReference>
<reference evidence="5" key="1">
    <citation type="submission" date="2017-10" db="EMBL/GenBank/DDBJ databases">
        <title>Whole genome sequencing of members of genus Pseudoxanthomonas.</title>
        <authorList>
            <person name="Kumar S."/>
            <person name="Bansal K."/>
            <person name="Kaur A."/>
            <person name="Patil P."/>
            <person name="Sharma S."/>
            <person name="Patil P.B."/>
        </authorList>
    </citation>
    <scope>NUCLEOTIDE SEQUENCE</scope>
    <source>
        <strain evidence="5">DSM 22914</strain>
    </source>
</reference>
<accession>A0A921TGC2</accession>
<feature type="domain" description="Prohead serine protease" evidence="4">
    <location>
        <begin position="16"/>
        <end position="155"/>
    </location>
</feature>
<evidence type="ECO:0000259" key="4">
    <source>
        <dbReference type="Pfam" id="PF04586"/>
    </source>
</evidence>
<comment type="caution">
    <text evidence="5">The sequence shown here is derived from an EMBL/GenBank/DDBJ whole genome shotgun (WGS) entry which is preliminary data.</text>
</comment>
<dbReference type="InterPro" id="IPR054613">
    <property type="entry name" value="Peptidase_S78_dom"/>
</dbReference>
<sequence length="173" mass="19013">MDLERRFATGATVEGRQLVGLAAPYGSETRIADFREVIAPGAFARTLSENRDILALVDHDPGKVLGRTRSGSLELSETAQGLAYRITLPDTTAGRDLRALAERGDLGGVSIGFIATRDSWDGDLRTLHEVELHEISIVQAHPAYPTTTVSLRSRQPGDRDRLGVLRYWLETCR</sequence>
<dbReference type="RefSeq" id="WP_162123624.1">
    <property type="nucleotide sequence ID" value="NZ_PDWK01000009.1"/>
</dbReference>
<proteinExistence type="predicted"/>
<dbReference type="Pfam" id="PF04586">
    <property type="entry name" value="Peptidase_S78"/>
    <property type="match status" value="1"/>
</dbReference>
<dbReference type="InterPro" id="IPR006433">
    <property type="entry name" value="Prohead_protease"/>
</dbReference>
<name>A0A921TGC2_9GAMM</name>
<protein>
    <submittedName>
        <fullName evidence="5">HK97 family phage prohead protease</fullName>
    </submittedName>
</protein>
<gene>
    <name evidence="5" type="ORF">CR938_03190</name>
</gene>
<evidence type="ECO:0000256" key="2">
    <source>
        <dbReference type="ARBA" id="ARBA00022670"/>
    </source>
</evidence>
<keyword evidence="3" id="KW-0378">Hydrolase</keyword>
<keyword evidence="2 5" id="KW-0645">Protease</keyword>